<accession>A7A6F6</accession>
<protein>
    <submittedName>
        <fullName evidence="1">Uncharacterized protein</fullName>
    </submittedName>
</protein>
<proteinExistence type="predicted"/>
<reference evidence="1 2" key="2">
    <citation type="submission" date="2007-05" db="EMBL/GenBank/DDBJ databases">
        <title>Draft genome sequence of Bifidobacterium adolescentis (L2-32).</title>
        <authorList>
            <person name="Sudarsanam P."/>
            <person name="Ley R."/>
            <person name="Guruge J."/>
            <person name="Turnbaugh P.J."/>
            <person name="Mahowald M."/>
            <person name="Liep D."/>
            <person name="Gordon J."/>
        </authorList>
    </citation>
    <scope>NUCLEOTIDE SEQUENCE [LARGE SCALE GENOMIC DNA]</scope>
    <source>
        <strain evidence="1 2">L2-32</strain>
    </source>
</reference>
<evidence type="ECO:0000313" key="1">
    <source>
        <dbReference type="EMBL" id="EDN82756.1"/>
    </source>
</evidence>
<comment type="caution">
    <text evidence="1">The sequence shown here is derived from an EMBL/GenBank/DDBJ whole genome shotgun (WGS) entry which is preliminary data.</text>
</comment>
<dbReference type="EMBL" id="AAXD02000031">
    <property type="protein sequence ID" value="EDN82756.1"/>
    <property type="molecule type" value="Genomic_DNA"/>
</dbReference>
<name>A7A6F6_BIFAD</name>
<dbReference type="HOGENOM" id="CLU_3132780_0_0_11"/>
<gene>
    <name evidence="1" type="ORF">BIFADO_01439</name>
</gene>
<dbReference type="Proteomes" id="UP000003773">
    <property type="component" value="Unassembled WGS sequence"/>
</dbReference>
<sequence length="49" mass="5607">MKRLRKEDNTTAAMIHRINSNTANVPPSRVFSTFFSLPKGSYEHVSLWA</sequence>
<dbReference type="AlphaFoldDB" id="A7A6F6"/>
<reference evidence="1 2" key="1">
    <citation type="submission" date="2007-04" db="EMBL/GenBank/DDBJ databases">
        <authorList>
            <person name="Fulton L."/>
            <person name="Clifton S."/>
            <person name="Fulton B."/>
            <person name="Xu J."/>
            <person name="Minx P."/>
            <person name="Pepin K.H."/>
            <person name="Johnson M."/>
            <person name="Thiruvilangam P."/>
            <person name="Bhonagiri V."/>
            <person name="Nash W.E."/>
            <person name="Mardis E.R."/>
            <person name="Wilson R.K."/>
        </authorList>
    </citation>
    <scope>NUCLEOTIDE SEQUENCE [LARGE SCALE GENOMIC DNA]</scope>
    <source>
        <strain evidence="1 2">L2-32</strain>
    </source>
</reference>
<evidence type="ECO:0000313" key="2">
    <source>
        <dbReference type="Proteomes" id="UP000003773"/>
    </source>
</evidence>
<organism evidence="1 2">
    <name type="scientific">Bifidobacterium adolescentis L2-32</name>
    <dbReference type="NCBI Taxonomy" id="411481"/>
    <lineage>
        <taxon>Bacteria</taxon>
        <taxon>Bacillati</taxon>
        <taxon>Actinomycetota</taxon>
        <taxon>Actinomycetes</taxon>
        <taxon>Bifidobacteriales</taxon>
        <taxon>Bifidobacteriaceae</taxon>
        <taxon>Bifidobacterium</taxon>
    </lineage>
</organism>